<dbReference type="RefSeq" id="WP_311620207.1">
    <property type="nucleotide sequence ID" value="NZ_JAVREV010000016.1"/>
</dbReference>
<feature type="transmembrane region" description="Helical" evidence="1">
    <location>
        <begin position="32"/>
        <end position="57"/>
    </location>
</feature>
<evidence type="ECO:0000313" key="2">
    <source>
        <dbReference type="EMBL" id="MDT0446044.1"/>
    </source>
</evidence>
<name>A0ABU2SCB0_9ACTN</name>
<dbReference type="InterPro" id="IPR043857">
    <property type="entry name" value="DUF5819"/>
</dbReference>
<dbReference type="EMBL" id="JAVREV010000016">
    <property type="protein sequence ID" value="MDT0446044.1"/>
    <property type="molecule type" value="Genomic_DNA"/>
</dbReference>
<keyword evidence="1" id="KW-0812">Transmembrane</keyword>
<reference evidence="3" key="1">
    <citation type="submission" date="2023-07" db="EMBL/GenBank/DDBJ databases">
        <title>30 novel species of actinomycetes from the DSMZ collection.</title>
        <authorList>
            <person name="Nouioui I."/>
        </authorList>
    </citation>
    <scope>NUCLEOTIDE SEQUENCE [LARGE SCALE GENOMIC DNA]</scope>
    <source>
        <strain evidence="3">DSM 41886</strain>
    </source>
</reference>
<accession>A0ABU2SCB0</accession>
<keyword evidence="1" id="KW-0472">Membrane</keyword>
<proteinExistence type="predicted"/>
<evidence type="ECO:0000256" key="1">
    <source>
        <dbReference type="SAM" id="Phobius"/>
    </source>
</evidence>
<dbReference type="Pfam" id="PF19136">
    <property type="entry name" value="DUF5819"/>
    <property type="match status" value="1"/>
</dbReference>
<comment type="caution">
    <text evidence="2">The sequence shown here is derived from an EMBL/GenBank/DDBJ whole genome shotgun (WGS) entry which is preliminary data.</text>
</comment>
<dbReference type="Proteomes" id="UP001183615">
    <property type="component" value="Unassembled WGS sequence"/>
</dbReference>
<protein>
    <submittedName>
        <fullName evidence="2">DUF5819 family protein</fullName>
    </submittedName>
</protein>
<sequence length="242" mass="27291">MLSSDTAQEEAEADETPTESVRLGALSLPARIIIAVAVGGVAAFTAWHMAMVFLFVAPSNTLNEEHHDTVRGYIYPEFEQNWKLFAPNPLQRNESLAVRAEVTDEDGTSRVTDWISLTAMDIEGIEHQLLPSHTAQNTLRRAWDFYTKSHDDDGDAVGLRGELSESYVRRITLLRLADRMDVDTVERIQLRSTIQRVPAPEWRQEDFDTSPVHEELDWWVVTTEDLPTGALASDRTGEGDQR</sequence>
<evidence type="ECO:0000313" key="3">
    <source>
        <dbReference type="Proteomes" id="UP001183615"/>
    </source>
</evidence>
<organism evidence="2 3">
    <name type="scientific">Streptomyces johnsoniae</name>
    <dbReference type="NCBI Taxonomy" id="3075532"/>
    <lineage>
        <taxon>Bacteria</taxon>
        <taxon>Bacillati</taxon>
        <taxon>Actinomycetota</taxon>
        <taxon>Actinomycetes</taxon>
        <taxon>Kitasatosporales</taxon>
        <taxon>Streptomycetaceae</taxon>
        <taxon>Streptomyces</taxon>
    </lineage>
</organism>
<keyword evidence="1" id="KW-1133">Transmembrane helix</keyword>
<keyword evidence="3" id="KW-1185">Reference proteome</keyword>
<gene>
    <name evidence="2" type="ORF">RM779_26115</name>
</gene>